<evidence type="ECO:0000313" key="1">
    <source>
        <dbReference type="EMBL" id="QIP39761.1"/>
    </source>
</evidence>
<dbReference type="Proteomes" id="UP000502345">
    <property type="component" value="Chromosome"/>
</dbReference>
<protein>
    <submittedName>
        <fullName evidence="1">Uncharacterized protein</fullName>
    </submittedName>
</protein>
<dbReference type="AlphaFoldDB" id="A0A6G9CSZ5"/>
<sequence>MKVTAPVEGFTGKSAYGPVVLDFVAGVAEVEGLPGPVAVYLLSCGYDVVDVKPKRASVKAKAETADAVGGLSE</sequence>
<proteinExistence type="predicted"/>
<organism evidence="1 2">
    <name type="scientific">Rhodococcus erythropolis</name>
    <name type="common">Arthrobacter picolinophilus</name>
    <dbReference type="NCBI Taxonomy" id="1833"/>
    <lineage>
        <taxon>Bacteria</taxon>
        <taxon>Bacillati</taxon>
        <taxon>Actinomycetota</taxon>
        <taxon>Actinomycetes</taxon>
        <taxon>Mycobacteriales</taxon>
        <taxon>Nocardiaceae</taxon>
        <taxon>Rhodococcus</taxon>
        <taxon>Rhodococcus erythropolis group</taxon>
    </lineage>
</organism>
<evidence type="ECO:0000313" key="2">
    <source>
        <dbReference type="Proteomes" id="UP000502345"/>
    </source>
</evidence>
<accession>A0A6G9CSZ5</accession>
<gene>
    <name evidence="1" type="ORF">G9444_2517</name>
</gene>
<dbReference type="EMBL" id="CP050124">
    <property type="protein sequence ID" value="QIP39761.1"/>
    <property type="molecule type" value="Genomic_DNA"/>
</dbReference>
<reference evidence="1 2" key="1">
    <citation type="submission" date="2020-03" db="EMBL/GenBank/DDBJ databases">
        <title>Screen low temperature-resistant strains for efficient degradation of petroleum hydrocarbons under the low temperature.</title>
        <authorList>
            <person name="Wang Y."/>
            <person name="Chen J."/>
        </authorList>
    </citation>
    <scope>NUCLEOTIDE SEQUENCE [LARGE SCALE GENOMIC DNA]</scope>
    <source>
        <strain evidence="1 2">KB1</strain>
    </source>
</reference>
<name>A0A6G9CSZ5_RHOER</name>